<dbReference type="RefSeq" id="WP_165795540.1">
    <property type="nucleotide sequence ID" value="NZ_BPQJ01000050.1"/>
</dbReference>
<evidence type="ECO:0000313" key="2">
    <source>
        <dbReference type="EMBL" id="GJD65892.1"/>
    </source>
</evidence>
<proteinExistence type="predicted"/>
<gene>
    <name evidence="2" type="ORF">MPEAHAMD_6088</name>
</gene>
<dbReference type="EMBL" id="BPQJ01000050">
    <property type="protein sequence ID" value="GJD65892.1"/>
    <property type="molecule type" value="Genomic_DNA"/>
</dbReference>
<accession>A0AA37HGY1</accession>
<reference evidence="2" key="1">
    <citation type="journal article" date="2016" name="Front. Microbiol.">
        <title>Genome Sequence of the Piezophilic, Mesophilic Sulfate-Reducing Bacterium Desulfovibrio indicus J2T.</title>
        <authorList>
            <person name="Cao J."/>
            <person name="Maignien L."/>
            <person name="Shao Z."/>
            <person name="Alain K."/>
            <person name="Jebbar M."/>
        </authorList>
    </citation>
    <scope>NUCLEOTIDE SEQUENCE</scope>
    <source>
        <strain evidence="2">JCM 32048</strain>
    </source>
</reference>
<sequence length="57" mass="6389">MPDEKPKNEDDPENGRGGQAQEPQTDDRIVDGRLDPDAQSPDDERAKPFDPKENDPD</sequence>
<dbReference type="Proteomes" id="UP001055286">
    <property type="component" value="Unassembled WGS sequence"/>
</dbReference>
<feature type="compositionally biased region" description="Basic and acidic residues" evidence="1">
    <location>
        <begin position="25"/>
        <end position="57"/>
    </location>
</feature>
<feature type="region of interest" description="Disordered" evidence="1">
    <location>
        <begin position="1"/>
        <end position="57"/>
    </location>
</feature>
<evidence type="ECO:0000313" key="3">
    <source>
        <dbReference type="Proteomes" id="UP001055286"/>
    </source>
</evidence>
<name>A0AA37HGY1_9HYPH</name>
<dbReference type="AlphaFoldDB" id="A0AA37HGY1"/>
<reference evidence="2" key="2">
    <citation type="submission" date="2021-08" db="EMBL/GenBank/DDBJ databases">
        <authorList>
            <person name="Tani A."/>
            <person name="Ola A."/>
            <person name="Ogura Y."/>
            <person name="Katsura K."/>
            <person name="Hayashi T."/>
        </authorList>
    </citation>
    <scope>NUCLEOTIDE SEQUENCE</scope>
    <source>
        <strain evidence="2">JCM 32048</strain>
    </source>
</reference>
<organism evidence="2 3">
    <name type="scientific">Methylobacterium frigidaeris</name>
    <dbReference type="NCBI Taxonomy" id="2038277"/>
    <lineage>
        <taxon>Bacteria</taxon>
        <taxon>Pseudomonadati</taxon>
        <taxon>Pseudomonadota</taxon>
        <taxon>Alphaproteobacteria</taxon>
        <taxon>Hyphomicrobiales</taxon>
        <taxon>Methylobacteriaceae</taxon>
        <taxon>Methylobacterium</taxon>
    </lineage>
</organism>
<protein>
    <submittedName>
        <fullName evidence="2">Uncharacterized protein</fullName>
    </submittedName>
</protein>
<comment type="caution">
    <text evidence="2">The sequence shown here is derived from an EMBL/GenBank/DDBJ whole genome shotgun (WGS) entry which is preliminary data.</text>
</comment>
<evidence type="ECO:0000256" key="1">
    <source>
        <dbReference type="SAM" id="MobiDB-lite"/>
    </source>
</evidence>
<keyword evidence="3" id="KW-1185">Reference proteome</keyword>